<dbReference type="AlphaFoldDB" id="A0A371IH89"/>
<gene>
    <name evidence="2" type="ORF">CR513_00506</name>
</gene>
<feature type="region of interest" description="Disordered" evidence="1">
    <location>
        <begin position="1"/>
        <end position="44"/>
    </location>
</feature>
<dbReference type="PANTHER" id="PTHR35046">
    <property type="entry name" value="ZINC KNUCKLE (CCHC-TYPE) FAMILY PROTEIN"/>
    <property type="match status" value="1"/>
</dbReference>
<evidence type="ECO:0000256" key="1">
    <source>
        <dbReference type="SAM" id="MobiDB-lite"/>
    </source>
</evidence>
<dbReference type="OrthoDB" id="1027002at2759"/>
<name>A0A371IH89_MUCPR</name>
<dbReference type="PANTHER" id="PTHR35046:SF24">
    <property type="entry name" value="RETROTRANSPOSON GAG DOMAIN-CONTAINING PROTEIN"/>
    <property type="match status" value="1"/>
</dbReference>
<keyword evidence="3" id="KW-1185">Reference proteome</keyword>
<evidence type="ECO:0000313" key="3">
    <source>
        <dbReference type="Proteomes" id="UP000257109"/>
    </source>
</evidence>
<sequence>MLKKESERKRKSRREKKQSEWKRVKNEKDVFPKDAPHGLPPLRGTKYHINLTLGATLLNREAHRRNLEEEKEIQKQVAKLWKKVG</sequence>
<comment type="caution">
    <text evidence="2">The sequence shown here is derived from an EMBL/GenBank/DDBJ whole genome shotgun (WGS) entry which is preliminary data.</text>
</comment>
<accession>A0A371IH89</accession>
<dbReference type="EMBL" id="QJKJ01000075">
    <property type="protein sequence ID" value="RDY14432.1"/>
    <property type="molecule type" value="Genomic_DNA"/>
</dbReference>
<dbReference type="Proteomes" id="UP000257109">
    <property type="component" value="Unassembled WGS sequence"/>
</dbReference>
<organism evidence="2 3">
    <name type="scientific">Mucuna pruriens</name>
    <name type="common">Velvet bean</name>
    <name type="synonym">Dolichos pruriens</name>
    <dbReference type="NCBI Taxonomy" id="157652"/>
    <lineage>
        <taxon>Eukaryota</taxon>
        <taxon>Viridiplantae</taxon>
        <taxon>Streptophyta</taxon>
        <taxon>Embryophyta</taxon>
        <taxon>Tracheophyta</taxon>
        <taxon>Spermatophyta</taxon>
        <taxon>Magnoliopsida</taxon>
        <taxon>eudicotyledons</taxon>
        <taxon>Gunneridae</taxon>
        <taxon>Pentapetalae</taxon>
        <taxon>rosids</taxon>
        <taxon>fabids</taxon>
        <taxon>Fabales</taxon>
        <taxon>Fabaceae</taxon>
        <taxon>Papilionoideae</taxon>
        <taxon>50 kb inversion clade</taxon>
        <taxon>NPAAA clade</taxon>
        <taxon>indigoferoid/millettioid clade</taxon>
        <taxon>Phaseoleae</taxon>
        <taxon>Mucuna</taxon>
    </lineage>
</organism>
<proteinExistence type="predicted"/>
<evidence type="ECO:0000313" key="2">
    <source>
        <dbReference type="EMBL" id="RDY14432.1"/>
    </source>
</evidence>
<feature type="compositionally biased region" description="Basic and acidic residues" evidence="1">
    <location>
        <begin position="17"/>
        <end position="36"/>
    </location>
</feature>
<protein>
    <submittedName>
        <fullName evidence="2">Uncharacterized protein</fullName>
    </submittedName>
</protein>
<feature type="non-terminal residue" evidence="2">
    <location>
        <position position="1"/>
    </location>
</feature>
<reference evidence="2" key="1">
    <citation type="submission" date="2018-05" db="EMBL/GenBank/DDBJ databases">
        <title>Draft genome of Mucuna pruriens seed.</title>
        <authorList>
            <person name="Nnadi N.E."/>
            <person name="Vos R."/>
            <person name="Hasami M.H."/>
            <person name="Devisetty U.K."/>
            <person name="Aguiy J.C."/>
        </authorList>
    </citation>
    <scope>NUCLEOTIDE SEQUENCE [LARGE SCALE GENOMIC DNA]</scope>
    <source>
        <strain evidence="2">JCA_2017</strain>
    </source>
</reference>